<name>A0A812IQB1_SYMPI</name>
<sequence>MVTDVNCRLARDICSLFNVTEFPAIMYGSPYGLQQYDKPLSELSSFAEALSETCSPERPDLCSERLQKQLEVLSGSSLEDLKSQLEENKARQQDLIS</sequence>
<evidence type="ECO:0000313" key="2">
    <source>
        <dbReference type="Proteomes" id="UP000649617"/>
    </source>
</evidence>
<gene>
    <name evidence="1" type="primary">Prkg1</name>
    <name evidence="1" type="ORF">SPIL2461_LOCUS823</name>
</gene>
<dbReference type="EMBL" id="CAJNIZ010000745">
    <property type="protein sequence ID" value="CAE7173947.1"/>
    <property type="molecule type" value="Genomic_DNA"/>
</dbReference>
<feature type="non-terminal residue" evidence="1">
    <location>
        <position position="1"/>
    </location>
</feature>
<organism evidence="1 2">
    <name type="scientific">Symbiodinium pilosum</name>
    <name type="common">Dinoflagellate</name>
    <dbReference type="NCBI Taxonomy" id="2952"/>
    <lineage>
        <taxon>Eukaryota</taxon>
        <taxon>Sar</taxon>
        <taxon>Alveolata</taxon>
        <taxon>Dinophyceae</taxon>
        <taxon>Suessiales</taxon>
        <taxon>Symbiodiniaceae</taxon>
        <taxon>Symbiodinium</taxon>
    </lineage>
</organism>
<keyword evidence="2" id="KW-1185">Reference proteome</keyword>
<accession>A0A812IQB1</accession>
<reference evidence="1" key="1">
    <citation type="submission" date="2021-02" db="EMBL/GenBank/DDBJ databases">
        <authorList>
            <person name="Dougan E. K."/>
            <person name="Rhodes N."/>
            <person name="Thang M."/>
            <person name="Chan C."/>
        </authorList>
    </citation>
    <scope>NUCLEOTIDE SEQUENCE</scope>
</reference>
<protein>
    <submittedName>
        <fullName evidence="1">Prkg1 protein</fullName>
    </submittedName>
</protein>
<dbReference type="Proteomes" id="UP000649617">
    <property type="component" value="Unassembled WGS sequence"/>
</dbReference>
<evidence type="ECO:0000313" key="1">
    <source>
        <dbReference type="EMBL" id="CAE7173947.1"/>
    </source>
</evidence>
<comment type="caution">
    <text evidence="1">The sequence shown here is derived from an EMBL/GenBank/DDBJ whole genome shotgun (WGS) entry which is preliminary data.</text>
</comment>
<dbReference type="AlphaFoldDB" id="A0A812IQB1"/>
<proteinExistence type="predicted"/>